<evidence type="ECO:0000313" key="8">
    <source>
        <dbReference type="EMBL" id="TKI02326.1"/>
    </source>
</evidence>
<dbReference type="PROSITE" id="PS51257">
    <property type="entry name" value="PROKAR_LIPOPROTEIN"/>
    <property type="match status" value="1"/>
</dbReference>
<accession>A0ABY2SDC1</accession>
<evidence type="ECO:0000256" key="3">
    <source>
        <dbReference type="ARBA" id="ARBA00022692"/>
    </source>
</evidence>
<keyword evidence="5 6" id="KW-0472">Membrane</keyword>
<dbReference type="InterPro" id="IPR037185">
    <property type="entry name" value="EmrE-like"/>
</dbReference>
<dbReference type="InterPro" id="IPR000620">
    <property type="entry name" value="EamA_dom"/>
</dbReference>
<feature type="domain" description="EamA" evidence="7">
    <location>
        <begin position="149"/>
        <end position="277"/>
    </location>
</feature>
<feature type="transmembrane region" description="Helical" evidence="6">
    <location>
        <begin position="35"/>
        <end position="53"/>
    </location>
</feature>
<keyword evidence="3 6" id="KW-0812">Transmembrane</keyword>
<name>A0ABY2SDC1_9HYPH</name>
<keyword evidence="2" id="KW-1003">Cell membrane</keyword>
<organism evidence="8 9">
    <name type="scientific">Martelella alba</name>
    <dbReference type="NCBI Taxonomy" id="2590451"/>
    <lineage>
        <taxon>Bacteria</taxon>
        <taxon>Pseudomonadati</taxon>
        <taxon>Pseudomonadota</taxon>
        <taxon>Alphaproteobacteria</taxon>
        <taxon>Hyphomicrobiales</taxon>
        <taxon>Aurantimonadaceae</taxon>
        <taxon>Martelella</taxon>
    </lineage>
</organism>
<dbReference type="EMBL" id="SZPQ01000088">
    <property type="protein sequence ID" value="TKI02326.1"/>
    <property type="molecule type" value="Genomic_DNA"/>
</dbReference>
<gene>
    <name evidence="8" type="ORF">FCN80_25335</name>
</gene>
<evidence type="ECO:0000259" key="7">
    <source>
        <dbReference type="Pfam" id="PF00892"/>
    </source>
</evidence>
<comment type="caution">
    <text evidence="8">The sequence shown here is derived from an EMBL/GenBank/DDBJ whole genome shotgun (WGS) entry which is preliminary data.</text>
</comment>
<keyword evidence="9" id="KW-1185">Reference proteome</keyword>
<dbReference type="Proteomes" id="UP000305202">
    <property type="component" value="Unassembled WGS sequence"/>
</dbReference>
<feature type="transmembrane region" description="Helical" evidence="6">
    <location>
        <begin position="65"/>
        <end position="84"/>
    </location>
</feature>
<proteinExistence type="predicted"/>
<evidence type="ECO:0000256" key="6">
    <source>
        <dbReference type="SAM" id="Phobius"/>
    </source>
</evidence>
<evidence type="ECO:0000256" key="2">
    <source>
        <dbReference type="ARBA" id="ARBA00022475"/>
    </source>
</evidence>
<evidence type="ECO:0000313" key="9">
    <source>
        <dbReference type="Proteomes" id="UP000305202"/>
    </source>
</evidence>
<feature type="domain" description="EamA" evidence="7">
    <location>
        <begin position="8"/>
        <end position="137"/>
    </location>
</feature>
<comment type="subcellular location">
    <subcellularLocation>
        <location evidence="1">Cell membrane</location>
        <topology evidence="1">Multi-pass membrane protein</topology>
    </subcellularLocation>
</comment>
<dbReference type="Pfam" id="PF00892">
    <property type="entry name" value="EamA"/>
    <property type="match status" value="2"/>
</dbReference>
<dbReference type="SUPFAM" id="SSF103481">
    <property type="entry name" value="Multidrug resistance efflux transporter EmrE"/>
    <property type="match status" value="2"/>
</dbReference>
<feature type="transmembrane region" description="Helical" evidence="6">
    <location>
        <begin position="176"/>
        <end position="199"/>
    </location>
</feature>
<keyword evidence="4 6" id="KW-1133">Transmembrane helix</keyword>
<evidence type="ECO:0000256" key="5">
    <source>
        <dbReference type="ARBA" id="ARBA00023136"/>
    </source>
</evidence>
<dbReference type="PANTHER" id="PTHR42920">
    <property type="entry name" value="OS03G0707200 PROTEIN-RELATED"/>
    <property type="match status" value="1"/>
</dbReference>
<protein>
    <submittedName>
        <fullName evidence="8">DMT family transporter</fullName>
    </submittedName>
</protein>
<reference evidence="8 9" key="1">
    <citation type="submission" date="2019-04" db="EMBL/GenBank/DDBJ databases">
        <authorList>
            <person name="Li M."/>
            <person name="Gao C."/>
        </authorList>
    </citation>
    <scope>NUCLEOTIDE SEQUENCE [LARGE SCALE GENOMIC DNA]</scope>
    <source>
        <strain evidence="8 9">BGMRC 2031</strain>
    </source>
</reference>
<feature type="transmembrane region" description="Helical" evidence="6">
    <location>
        <begin position="146"/>
        <end position="164"/>
    </location>
</feature>
<feature type="transmembrane region" description="Helical" evidence="6">
    <location>
        <begin position="121"/>
        <end position="140"/>
    </location>
</feature>
<feature type="transmembrane region" description="Helical" evidence="6">
    <location>
        <begin position="205"/>
        <end position="225"/>
    </location>
</feature>
<feature type="transmembrane region" description="Helical" evidence="6">
    <location>
        <begin position="237"/>
        <end position="257"/>
    </location>
</feature>
<sequence>MLSQRKAEGLLVLTTLIAACGWVFSREALSAMPPMAFLSGRFLLASMALLGFCRRRDFRILAGSLDKVLISGGWQACNMLLWIYAVAITPSLGEGAFIMSLSMLFVPLVAWAMLRARPIRAFWASLPLAVIGLGLLTLHTGLTWDVSQILFLAAALFQAIYFCYNSHYVRSIAPLPLASIQLACTGLASLALSACFETWPKQLDIATWGWLLGSAFIATSLRFWLQLSGQSITSAANAALVMVLEPLFTFIVSASFYGESMRSPQLLGCGLILLALFYYRWRLSRLNPDSRRR</sequence>
<dbReference type="InterPro" id="IPR051258">
    <property type="entry name" value="Diverse_Substrate_Transporter"/>
</dbReference>
<evidence type="ECO:0000256" key="4">
    <source>
        <dbReference type="ARBA" id="ARBA00022989"/>
    </source>
</evidence>
<feature type="transmembrane region" description="Helical" evidence="6">
    <location>
        <begin position="263"/>
        <end position="281"/>
    </location>
</feature>
<evidence type="ECO:0000256" key="1">
    <source>
        <dbReference type="ARBA" id="ARBA00004651"/>
    </source>
</evidence>
<dbReference type="PANTHER" id="PTHR42920:SF5">
    <property type="entry name" value="EAMA DOMAIN-CONTAINING PROTEIN"/>
    <property type="match status" value="1"/>
</dbReference>
<feature type="transmembrane region" description="Helical" evidence="6">
    <location>
        <begin position="96"/>
        <end position="114"/>
    </location>
</feature>